<feature type="non-terminal residue" evidence="1">
    <location>
        <position position="99"/>
    </location>
</feature>
<proteinExistence type="predicted"/>
<evidence type="ECO:0000313" key="2">
    <source>
        <dbReference type="Proteomes" id="UP001202052"/>
    </source>
</evidence>
<gene>
    <name evidence="1" type="ORF">M4438_36835</name>
</gene>
<dbReference type="Proteomes" id="UP001202052">
    <property type="component" value="Unassembled WGS sequence"/>
</dbReference>
<keyword evidence="2" id="KW-1185">Reference proteome</keyword>
<accession>A0ABT0P5X0</accession>
<protein>
    <recommendedName>
        <fullName evidence="3">Transposase</fullName>
    </recommendedName>
</protein>
<dbReference type="EMBL" id="JAMCCK010000112">
    <property type="protein sequence ID" value="MCL3998995.1"/>
    <property type="molecule type" value="Genomic_DNA"/>
</dbReference>
<name>A0ABT0P5X0_9ACTN</name>
<organism evidence="1 2">
    <name type="scientific">Streptomyces lavenduligriseus</name>
    <dbReference type="NCBI Taxonomy" id="67315"/>
    <lineage>
        <taxon>Bacteria</taxon>
        <taxon>Bacillati</taxon>
        <taxon>Actinomycetota</taxon>
        <taxon>Actinomycetes</taxon>
        <taxon>Kitasatosporales</taxon>
        <taxon>Streptomycetaceae</taxon>
        <taxon>Streptomyces</taxon>
    </lineage>
</organism>
<reference evidence="1 2" key="1">
    <citation type="submission" date="2022-05" db="EMBL/GenBank/DDBJ databases">
        <title>Genome Resource of Streptomyces lavenduligriseus GA1-1, a Strain with Broad-Spectrum Antifungal Activity against Phytopathogenic Fungi.</title>
        <authorList>
            <person name="Qi D."/>
        </authorList>
    </citation>
    <scope>NUCLEOTIDE SEQUENCE [LARGE SCALE GENOMIC DNA]</scope>
    <source>
        <strain evidence="1 2">GA1-1</strain>
    </source>
</reference>
<sequence length="99" mass="10715">MVAIAEAARVGSRQTIYDDLRSRGIDPRNRPKEKNVTAPITVEGLNGITDLEDNDGPVARAVLRARDELAAPGVNAEVRRLMTLSFAVGQYNDLRAALA</sequence>
<evidence type="ECO:0008006" key="3">
    <source>
        <dbReference type="Google" id="ProtNLM"/>
    </source>
</evidence>
<comment type="caution">
    <text evidence="1">The sequence shown here is derived from an EMBL/GenBank/DDBJ whole genome shotgun (WGS) entry which is preliminary data.</text>
</comment>
<evidence type="ECO:0000313" key="1">
    <source>
        <dbReference type="EMBL" id="MCL3998995.1"/>
    </source>
</evidence>